<reference evidence="2" key="2">
    <citation type="submission" date="2025-08" db="UniProtKB">
        <authorList>
            <consortium name="Ensembl"/>
        </authorList>
    </citation>
    <scope>IDENTIFICATION</scope>
</reference>
<organism evidence="2 3">
    <name type="scientific">Ciona savignyi</name>
    <name type="common">Pacific transparent sea squirt</name>
    <dbReference type="NCBI Taxonomy" id="51511"/>
    <lineage>
        <taxon>Eukaryota</taxon>
        <taxon>Metazoa</taxon>
        <taxon>Chordata</taxon>
        <taxon>Tunicata</taxon>
        <taxon>Ascidiacea</taxon>
        <taxon>Phlebobranchia</taxon>
        <taxon>Cionidae</taxon>
        <taxon>Ciona</taxon>
    </lineage>
</organism>
<feature type="domain" description="SPIN-DOC-like zinc-finger" evidence="1">
    <location>
        <begin position="15"/>
        <end position="58"/>
    </location>
</feature>
<dbReference type="PANTHER" id="PTHR45913:SF5">
    <property type="entry name" value="GENERAL TRANSCRIPTION FACTOR II-I REPEAT DOMAIN-CONTAINING PROTEIN 2A-LIKE PROTEIN"/>
    <property type="match status" value="1"/>
</dbReference>
<reference evidence="3" key="1">
    <citation type="submission" date="2003-08" db="EMBL/GenBank/DDBJ databases">
        <authorList>
            <person name="Birren B."/>
            <person name="Nusbaum C."/>
            <person name="Abebe A."/>
            <person name="Abouelleil A."/>
            <person name="Adekoya E."/>
            <person name="Ait-zahra M."/>
            <person name="Allen N."/>
            <person name="Allen T."/>
            <person name="An P."/>
            <person name="Anderson M."/>
            <person name="Anderson S."/>
            <person name="Arachchi H."/>
            <person name="Armbruster J."/>
            <person name="Bachantsang P."/>
            <person name="Baldwin J."/>
            <person name="Barry A."/>
            <person name="Bayul T."/>
            <person name="Blitshsteyn B."/>
            <person name="Bloom T."/>
            <person name="Blye J."/>
            <person name="Boguslavskiy L."/>
            <person name="Borowsky M."/>
            <person name="Boukhgalter B."/>
            <person name="Brunache A."/>
            <person name="Butler J."/>
            <person name="Calixte N."/>
            <person name="Calvo S."/>
            <person name="Camarata J."/>
            <person name="Campo K."/>
            <person name="Chang J."/>
            <person name="Cheshatsang Y."/>
            <person name="Citroen M."/>
            <person name="Collymore A."/>
            <person name="Considine T."/>
            <person name="Cook A."/>
            <person name="Cooke P."/>
            <person name="Corum B."/>
            <person name="Cuomo C."/>
            <person name="David R."/>
            <person name="Dawoe T."/>
            <person name="Degray S."/>
            <person name="Dodge S."/>
            <person name="Dooley K."/>
            <person name="Dorje P."/>
            <person name="Dorjee K."/>
            <person name="Dorris L."/>
            <person name="Duffey N."/>
            <person name="Dupes A."/>
            <person name="Elkins T."/>
            <person name="Engels R."/>
            <person name="Erickson J."/>
            <person name="Farina A."/>
            <person name="Faro S."/>
            <person name="Ferreira P."/>
            <person name="Fischer H."/>
            <person name="Fitzgerald M."/>
            <person name="Foley K."/>
            <person name="Gage D."/>
            <person name="Galagan J."/>
            <person name="Gearin G."/>
            <person name="Gnerre S."/>
            <person name="Gnirke A."/>
            <person name="Goyette A."/>
            <person name="Graham J."/>
            <person name="Grandbois E."/>
            <person name="Gyaltsen K."/>
            <person name="Hafez N."/>
            <person name="Hagopian D."/>
            <person name="Hagos B."/>
            <person name="Hall J."/>
            <person name="Hatcher B."/>
            <person name="Heller A."/>
            <person name="Higgins H."/>
            <person name="Honan T."/>
            <person name="Horn A."/>
            <person name="Houde N."/>
            <person name="Hughes L."/>
            <person name="Hulme W."/>
            <person name="Husby E."/>
            <person name="Iliev I."/>
            <person name="Jaffe D."/>
            <person name="Jones C."/>
            <person name="Kamal M."/>
            <person name="Kamat A."/>
            <person name="Kamvysselis M."/>
            <person name="Karlsson E."/>
            <person name="Kells C."/>
            <person name="Kieu A."/>
            <person name="Kisner P."/>
            <person name="Kodira C."/>
            <person name="Kulbokas E."/>
            <person name="Labutti K."/>
            <person name="Lama D."/>
            <person name="Landers T."/>
            <person name="Leger J."/>
            <person name="Levine S."/>
            <person name="Lewis D."/>
            <person name="Lewis T."/>
            <person name="Lindblad-toh K."/>
            <person name="Liu X."/>
            <person name="Lokyitsang T."/>
            <person name="Lokyitsang Y."/>
            <person name="Lucien O."/>
            <person name="Lui A."/>
            <person name="Ma L.J."/>
            <person name="Mabbitt R."/>
            <person name="Macdonald J."/>
            <person name="Maclean C."/>
            <person name="Major J."/>
            <person name="Manning J."/>
            <person name="Marabella R."/>
            <person name="Maru K."/>
            <person name="Matthews C."/>
            <person name="Mauceli E."/>
            <person name="Mccarthy M."/>
            <person name="Mcdonough S."/>
            <person name="Mcghee T."/>
            <person name="Meldrim J."/>
            <person name="Meneus L."/>
            <person name="Mesirov J."/>
            <person name="Mihalev A."/>
            <person name="Mihova T."/>
            <person name="Mikkelsen T."/>
            <person name="Mlenga V."/>
            <person name="Moru K."/>
            <person name="Mozes J."/>
            <person name="Mulrain L."/>
            <person name="Munson G."/>
            <person name="Naylor J."/>
            <person name="Newes C."/>
            <person name="Nguyen C."/>
            <person name="Nguyen N."/>
            <person name="Nguyen T."/>
            <person name="Nicol R."/>
            <person name="Nielsen C."/>
            <person name="Nizzari M."/>
            <person name="Norbu C."/>
            <person name="Norbu N."/>
            <person name="O'donnell P."/>
            <person name="Okoawo O."/>
            <person name="O'leary S."/>
            <person name="Omotosho B."/>
            <person name="O'neill K."/>
            <person name="Osman S."/>
            <person name="Parker S."/>
            <person name="Perrin D."/>
            <person name="Phunkhang P."/>
            <person name="Piqani B."/>
            <person name="Purcell S."/>
            <person name="Rachupka T."/>
            <person name="Ramasamy U."/>
            <person name="Rameau R."/>
            <person name="Ray V."/>
            <person name="Raymond C."/>
            <person name="Retta R."/>
            <person name="Richardson S."/>
            <person name="Rise C."/>
            <person name="Rodriguez J."/>
            <person name="Rogers J."/>
            <person name="Rogov P."/>
            <person name="Rutman M."/>
            <person name="Schupbach R."/>
            <person name="Seaman C."/>
            <person name="Settipalli S."/>
            <person name="Sharpe T."/>
            <person name="Sheridan J."/>
            <person name="Sherpa N."/>
            <person name="Shi J."/>
            <person name="Smirnov S."/>
            <person name="Smith C."/>
            <person name="Sougnez C."/>
            <person name="Spencer B."/>
            <person name="Stalker J."/>
            <person name="Stange-thomann N."/>
            <person name="Stavropoulos S."/>
            <person name="Stetson K."/>
            <person name="Stone C."/>
            <person name="Stone S."/>
            <person name="Stubbs M."/>
            <person name="Talamas J."/>
            <person name="Tchuinga P."/>
            <person name="Tenzing P."/>
            <person name="Tesfaye S."/>
            <person name="Theodore J."/>
            <person name="Thoulutsang Y."/>
            <person name="Topham K."/>
            <person name="Towey S."/>
            <person name="Tsamla T."/>
            <person name="Tsomo N."/>
            <person name="Vallee D."/>
            <person name="Vassiliev H."/>
            <person name="Venkataraman V."/>
            <person name="Vinson J."/>
            <person name="Vo A."/>
            <person name="Wade C."/>
            <person name="Wang S."/>
            <person name="Wangchuk T."/>
            <person name="Wangdi T."/>
            <person name="Whittaker C."/>
            <person name="Wilkinson J."/>
            <person name="Wu Y."/>
            <person name="Wyman D."/>
            <person name="Yadav S."/>
            <person name="Yang S."/>
            <person name="Yang X."/>
            <person name="Yeager S."/>
            <person name="Yee E."/>
            <person name="Young G."/>
            <person name="Zainoun J."/>
            <person name="Zembeck L."/>
            <person name="Zimmer A."/>
            <person name="Zody M."/>
            <person name="Lander E."/>
        </authorList>
    </citation>
    <scope>NUCLEOTIDE SEQUENCE [LARGE SCALE GENOMIC DNA]</scope>
</reference>
<evidence type="ECO:0000313" key="3">
    <source>
        <dbReference type="Proteomes" id="UP000007875"/>
    </source>
</evidence>
<dbReference type="Proteomes" id="UP000007875">
    <property type="component" value="Unassembled WGS sequence"/>
</dbReference>
<name>H2Z350_CIOSA</name>
<dbReference type="Ensembl" id="ENSCSAVT00000012151.1">
    <property type="protein sequence ID" value="ENSCSAVP00000012012.1"/>
    <property type="gene ID" value="ENSCSAVG00000007060.1"/>
</dbReference>
<dbReference type="HOGENOM" id="CLU_021316_3_1_1"/>
<evidence type="ECO:0000259" key="1">
    <source>
        <dbReference type="Pfam" id="PF18658"/>
    </source>
</evidence>
<proteinExistence type="predicted"/>
<sequence length="220" mass="24906">SKKRKVDYEGRNFNNEWCIKYFIVQHNKDVVCLICQSTIAVMKEYNIKRHYDTKHSASYDDSIVGQSRVDKMQQMVNDGEFIKSCLEIFIENVSPEKKNLVEQISLSRFTVARRIDDLSENIEASLKDRISKCSAFSIALDESTDVSDTAQLVVFIRGVTDNFEVNEEFLDMASSSMHSTTTGQNICEEVTKLMNKFEIDSSKLVGITTDGAPTINGGEK</sequence>
<dbReference type="PANTHER" id="PTHR45913">
    <property type="entry name" value="EPM2A-INTERACTING PROTEIN 1"/>
    <property type="match status" value="1"/>
</dbReference>
<keyword evidence="3" id="KW-1185">Reference proteome</keyword>
<protein>
    <recommendedName>
        <fullName evidence="1">SPIN-DOC-like zinc-finger domain-containing protein</fullName>
    </recommendedName>
</protein>
<accession>H2Z350</accession>
<dbReference type="InterPro" id="IPR040647">
    <property type="entry name" value="SPIN-DOC_Znf-C2H2"/>
</dbReference>
<dbReference type="OMA" id="IAFNESC"/>
<dbReference type="AlphaFoldDB" id="H2Z350"/>
<dbReference type="Pfam" id="PF18658">
    <property type="entry name" value="zf-C2H2_12"/>
    <property type="match status" value="1"/>
</dbReference>
<dbReference type="GeneTree" id="ENSGT00950000182812"/>
<reference evidence="2" key="3">
    <citation type="submission" date="2025-09" db="UniProtKB">
        <authorList>
            <consortium name="Ensembl"/>
        </authorList>
    </citation>
    <scope>IDENTIFICATION</scope>
</reference>
<evidence type="ECO:0000313" key="2">
    <source>
        <dbReference type="Ensembl" id="ENSCSAVP00000012012.1"/>
    </source>
</evidence>